<accession>A0ABD4Z6D6</accession>
<proteinExistence type="predicted"/>
<sequence>MPALVVTELKRIDQFILGEIPYNLYNKYSLILEKSRGSEEIKIRGYLSRIYREDGEVIMELKRFEELPVRVWFFSYYVDLTYIHIIEGIQPGYYISILFVNFIHKLNDKIIETPIAPNEFLVLEGSGVPDTVKKLVRTEVEILESVAKDFEVVGFLYKAELKNVALDLLEALRRFYTPDYEGSIIFARKVVEGLRNLVEKGVIPIPGEKRAELFRDYLSKAFQLISNFGMHSGTQGFKPEAELSKDIAVSACRYLAAYMDKGENL</sequence>
<keyword evidence="2" id="KW-1185">Reference proteome</keyword>
<protein>
    <recommendedName>
        <fullName evidence="3">DUF4145 domain-containing protein</fullName>
    </recommendedName>
</protein>
<dbReference type="RefSeq" id="WP_285273867.1">
    <property type="nucleotide sequence ID" value="NZ_JASNVW010000003.1"/>
</dbReference>
<dbReference type="EMBL" id="JASNVW010000003">
    <property type="protein sequence ID" value="MDK6028881.1"/>
    <property type="molecule type" value="Genomic_DNA"/>
</dbReference>
<gene>
    <name evidence="1" type="ORF">QPL79_05850</name>
</gene>
<comment type="caution">
    <text evidence="1">The sequence shown here is derived from an EMBL/GenBank/DDBJ whole genome shotgun (WGS) entry which is preliminary data.</text>
</comment>
<evidence type="ECO:0000313" key="1">
    <source>
        <dbReference type="EMBL" id="MDK6028881.1"/>
    </source>
</evidence>
<evidence type="ECO:0008006" key="3">
    <source>
        <dbReference type="Google" id="ProtNLM"/>
    </source>
</evidence>
<organism evidence="1 2">
    <name type="scientific">Ignisphaera cupida</name>
    <dbReference type="NCBI Taxonomy" id="3050454"/>
    <lineage>
        <taxon>Archaea</taxon>
        <taxon>Thermoproteota</taxon>
        <taxon>Thermoprotei</taxon>
        <taxon>Desulfurococcales</taxon>
        <taxon>Desulfurococcaceae</taxon>
        <taxon>Ignisphaera</taxon>
    </lineage>
</organism>
<evidence type="ECO:0000313" key="2">
    <source>
        <dbReference type="Proteomes" id="UP001529235"/>
    </source>
</evidence>
<name>A0ABD4Z6D6_9CREN</name>
<dbReference type="AlphaFoldDB" id="A0ABD4Z6D6"/>
<dbReference type="Proteomes" id="UP001529235">
    <property type="component" value="Unassembled WGS sequence"/>
</dbReference>
<reference evidence="1 2" key="1">
    <citation type="submission" date="2023-05" db="EMBL/GenBank/DDBJ databases">
        <title>A new hyperthermophilic archaea 'Ignisphaera cupida' sp. nov. and description of the family 'Ignisphaeraceae' fam. nov.</title>
        <authorList>
            <person name="Podosokorskaya O.A."/>
            <person name="Elcheninov A.G."/>
            <person name="Klukina A."/>
            <person name="Merkel A.Y."/>
        </authorList>
    </citation>
    <scope>NUCLEOTIDE SEQUENCE [LARGE SCALE GENOMIC DNA]</scope>
    <source>
        <strain evidence="1 2">4213-co</strain>
    </source>
</reference>